<dbReference type="Proteomes" id="UP000014040">
    <property type="component" value="Unassembled WGS sequence"/>
</dbReference>
<protein>
    <recommendedName>
        <fullName evidence="6">Site-specific recombinase</fullName>
    </recommendedName>
</protein>
<feature type="coiled-coil region" evidence="1">
    <location>
        <begin position="381"/>
        <end position="415"/>
    </location>
</feature>
<feature type="domain" description="Recombinase" evidence="3">
    <location>
        <begin position="157"/>
        <end position="267"/>
    </location>
</feature>
<dbReference type="InterPro" id="IPR025827">
    <property type="entry name" value="Zn_ribbon_recom_dom"/>
</dbReference>
<dbReference type="PROSITE" id="PS51736">
    <property type="entry name" value="RECOMBINASES_3"/>
    <property type="match status" value="1"/>
</dbReference>
<dbReference type="PROSITE" id="PS51737">
    <property type="entry name" value="RECOMBINASE_DNA_BIND"/>
    <property type="match status" value="1"/>
</dbReference>
<evidence type="ECO:0000259" key="3">
    <source>
        <dbReference type="PROSITE" id="PS51737"/>
    </source>
</evidence>
<dbReference type="InterPro" id="IPR036162">
    <property type="entry name" value="Resolvase-like_N_sf"/>
</dbReference>
<dbReference type="Pfam" id="PF00239">
    <property type="entry name" value="Resolvase"/>
    <property type="match status" value="1"/>
</dbReference>
<dbReference type="GO" id="GO:0003677">
    <property type="term" value="F:DNA binding"/>
    <property type="evidence" value="ECO:0007669"/>
    <property type="project" value="InterPro"/>
</dbReference>
<dbReference type="Pfam" id="PF07508">
    <property type="entry name" value="Recombinase"/>
    <property type="match status" value="1"/>
</dbReference>
<dbReference type="PANTHER" id="PTHR30461:SF23">
    <property type="entry name" value="DNA RECOMBINASE-RELATED"/>
    <property type="match status" value="1"/>
</dbReference>
<dbReference type="SUPFAM" id="SSF53041">
    <property type="entry name" value="Resolvase-like"/>
    <property type="match status" value="1"/>
</dbReference>
<dbReference type="CDD" id="cd03768">
    <property type="entry name" value="SR_ResInv"/>
    <property type="match status" value="1"/>
</dbReference>
<evidence type="ECO:0008006" key="6">
    <source>
        <dbReference type="Google" id="ProtNLM"/>
    </source>
</evidence>
<dbReference type="Gene3D" id="3.40.50.1390">
    <property type="entry name" value="Resolvase, N-terminal catalytic domain"/>
    <property type="match status" value="1"/>
</dbReference>
<gene>
    <name evidence="4" type="ORF">IIC_01738</name>
</gene>
<dbReference type="Pfam" id="PF13408">
    <property type="entry name" value="Zn_ribbon_recom"/>
    <property type="match status" value="1"/>
</dbReference>
<comment type="caution">
    <text evidence="4">The sequence shown here is derived from an EMBL/GenBank/DDBJ whole genome shotgun (WGS) entry which is preliminary data.</text>
</comment>
<dbReference type="EMBL" id="AHES01000013">
    <property type="protein sequence ID" value="EOO75995.1"/>
    <property type="molecule type" value="Genomic_DNA"/>
</dbReference>
<dbReference type="PATRIC" id="fig|1053224.3.peg.1766"/>
<reference evidence="4 5" key="1">
    <citation type="submission" date="2012-12" db="EMBL/GenBank/DDBJ databases">
        <title>The Genome Sequence of Bacillus cereus VD021.</title>
        <authorList>
            <consortium name="The Broad Institute Genome Sequencing Platform"/>
            <consortium name="The Broad Institute Genome Sequencing Center for Infectious Disease"/>
            <person name="Feldgarden M."/>
            <person name="Van der Auwera G.A."/>
            <person name="Mahillon J."/>
            <person name="Duprez V."/>
            <person name="Timmery S."/>
            <person name="Mattelet C."/>
            <person name="Dierick K."/>
            <person name="Sun M."/>
            <person name="Yu Z."/>
            <person name="Zhu L."/>
            <person name="Hu X."/>
            <person name="Shank E.B."/>
            <person name="Swiecicka I."/>
            <person name="Hansen B.M."/>
            <person name="Andrup L."/>
            <person name="Walker B."/>
            <person name="Young S.K."/>
            <person name="Zeng Q."/>
            <person name="Gargeya S."/>
            <person name="Fitzgerald M."/>
            <person name="Haas B."/>
            <person name="Abouelleil A."/>
            <person name="Alvarado L."/>
            <person name="Arachchi H.M."/>
            <person name="Berlin A.M."/>
            <person name="Chapman S.B."/>
            <person name="Dewar J."/>
            <person name="Goldberg J."/>
            <person name="Griggs A."/>
            <person name="Gujja S."/>
            <person name="Hansen M."/>
            <person name="Howarth C."/>
            <person name="Imamovic A."/>
            <person name="Larimer J."/>
            <person name="McCowan C."/>
            <person name="Murphy C."/>
            <person name="Neiman D."/>
            <person name="Pearson M."/>
            <person name="Priest M."/>
            <person name="Roberts A."/>
            <person name="Saif S."/>
            <person name="Shea T."/>
            <person name="Sisk P."/>
            <person name="Sykes S."/>
            <person name="Wortman J."/>
            <person name="Nusbaum C."/>
            <person name="Birren B."/>
        </authorList>
    </citation>
    <scope>NUCLEOTIDE SEQUENCE [LARGE SCALE GENOMIC DNA]</scope>
    <source>
        <strain evidence="4 5">VD021</strain>
    </source>
</reference>
<keyword evidence="1" id="KW-0175">Coiled coil</keyword>
<dbReference type="InterPro" id="IPR050639">
    <property type="entry name" value="SSR_resolvase"/>
</dbReference>
<organism evidence="4 5">
    <name type="scientific">Bacillus cereus VD021</name>
    <dbReference type="NCBI Taxonomy" id="1053224"/>
    <lineage>
        <taxon>Bacteria</taxon>
        <taxon>Bacillati</taxon>
        <taxon>Bacillota</taxon>
        <taxon>Bacilli</taxon>
        <taxon>Bacillales</taxon>
        <taxon>Bacillaceae</taxon>
        <taxon>Bacillus</taxon>
        <taxon>Bacillus cereus group</taxon>
    </lineage>
</organism>
<dbReference type="AlphaFoldDB" id="R8HSX0"/>
<evidence type="ECO:0000259" key="2">
    <source>
        <dbReference type="PROSITE" id="PS51736"/>
    </source>
</evidence>
<dbReference type="PANTHER" id="PTHR30461">
    <property type="entry name" value="DNA-INVERTASE FROM LAMBDOID PROPHAGE"/>
    <property type="match status" value="1"/>
</dbReference>
<dbReference type="Gene3D" id="3.90.1750.20">
    <property type="entry name" value="Putative Large Serine Recombinase, Chain B, Domain 2"/>
    <property type="match status" value="1"/>
</dbReference>
<dbReference type="InterPro" id="IPR011109">
    <property type="entry name" value="DNA_bind_recombinase_dom"/>
</dbReference>
<accession>R8HSX0</accession>
<dbReference type="HOGENOM" id="CLU_010686_18_3_9"/>
<dbReference type="GO" id="GO:0000150">
    <property type="term" value="F:DNA strand exchange activity"/>
    <property type="evidence" value="ECO:0007669"/>
    <property type="project" value="InterPro"/>
</dbReference>
<proteinExistence type="predicted"/>
<dbReference type="RefSeq" id="WP_016101448.1">
    <property type="nucleotide sequence ID" value="NZ_KB976279.1"/>
</dbReference>
<evidence type="ECO:0000256" key="1">
    <source>
        <dbReference type="SAM" id="Coils"/>
    </source>
</evidence>
<dbReference type="InterPro" id="IPR038109">
    <property type="entry name" value="DNA_bind_recomb_sf"/>
</dbReference>
<name>R8HSX0_BACCE</name>
<evidence type="ECO:0000313" key="4">
    <source>
        <dbReference type="EMBL" id="EOO75995.1"/>
    </source>
</evidence>
<sequence>MKCVIYRRVSTDMQAEKGSSLDAQKERLNAFAISQGWEVTNDYVDDGYSAKDMNRPALQRLLSDMRKNKFDIILVYKLDRLCRSVRDLNDMITEFEKYNVKFKSSTESLDTTTATGRMMINIIGTLAQWEREQTAERVSMIMNQRSKKGLWNGGPMPYGYTYKNNVASIIEHEAKVVRFCFNKAITHGAQAIARTLNENGYRTRDGNQWLMRSVLRMLHNPLYKGYVTYEEDRISQLAKVKIEGFHPIISEEVFDKIQYIIKQRTLSPTRVKSDVIFPFSGILVCPKCGGKMSGTTITAKGVPYKYYRCSRFVHSICDQSLINTKHINAEFPNTLERISKELPLNSKDNDIDRKHIEKQLKSFEGKRSRVKELYIEGEISRQEYSDKISVLNDQKEELLSVLENANQDISQKEILNLIEEMKVSWNLWPDEIKAKIIRGLFSEVHFKQITRREISIIDYKFI</sequence>
<evidence type="ECO:0000313" key="5">
    <source>
        <dbReference type="Proteomes" id="UP000014040"/>
    </source>
</evidence>
<dbReference type="InterPro" id="IPR006119">
    <property type="entry name" value="Resolv_N"/>
</dbReference>
<feature type="domain" description="Resolvase/invertase-type recombinase catalytic" evidence="2">
    <location>
        <begin position="2"/>
        <end position="149"/>
    </location>
</feature>
<dbReference type="SMART" id="SM00857">
    <property type="entry name" value="Resolvase"/>
    <property type="match status" value="1"/>
</dbReference>